<evidence type="ECO:0000313" key="2">
    <source>
        <dbReference type="EMBL" id="GBM11295.1"/>
    </source>
</evidence>
<dbReference type="Proteomes" id="UP000499080">
    <property type="component" value="Unassembled WGS sequence"/>
</dbReference>
<gene>
    <name evidence="2" type="ORF">AVEN_13541_1</name>
</gene>
<reference evidence="2 3" key="1">
    <citation type="journal article" date="2019" name="Sci. Rep.">
        <title>Orb-weaving spider Araneus ventricosus genome elucidates the spidroin gene catalogue.</title>
        <authorList>
            <person name="Kono N."/>
            <person name="Nakamura H."/>
            <person name="Ohtoshi R."/>
            <person name="Moran D.A.P."/>
            <person name="Shinohara A."/>
            <person name="Yoshida Y."/>
            <person name="Fujiwara M."/>
            <person name="Mori M."/>
            <person name="Tomita M."/>
            <person name="Arakawa K."/>
        </authorList>
    </citation>
    <scope>NUCLEOTIDE SEQUENCE [LARGE SCALE GENOMIC DNA]</scope>
</reference>
<name>A0A4Y2D6U4_ARAVE</name>
<proteinExistence type="predicted"/>
<dbReference type="EMBL" id="BGPR01000298">
    <property type="protein sequence ID" value="GBM11295.1"/>
    <property type="molecule type" value="Genomic_DNA"/>
</dbReference>
<comment type="caution">
    <text evidence="2">The sequence shown here is derived from an EMBL/GenBank/DDBJ whole genome shotgun (WGS) entry which is preliminary data.</text>
</comment>
<evidence type="ECO:0000256" key="1">
    <source>
        <dbReference type="SAM" id="MobiDB-lite"/>
    </source>
</evidence>
<sequence length="101" mass="10838">MQVVTMVCYGKQLTNTETGPSLSEENNDRKDECSRPIKLGGGLLLSLEGRSSVESGFEPATFRQSHRESSLAVSHGNATPTKKGLIGIQPLLSVVWSHLAA</sequence>
<keyword evidence="3" id="KW-1185">Reference proteome</keyword>
<feature type="compositionally biased region" description="Polar residues" evidence="1">
    <location>
        <begin position="15"/>
        <end position="24"/>
    </location>
</feature>
<accession>A0A4Y2D6U4</accession>
<dbReference type="AlphaFoldDB" id="A0A4Y2D6U4"/>
<protein>
    <submittedName>
        <fullName evidence="2">Uncharacterized protein</fullName>
    </submittedName>
</protein>
<feature type="region of interest" description="Disordered" evidence="1">
    <location>
        <begin position="15"/>
        <end position="34"/>
    </location>
</feature>
<evidence type="ECO:0000313" key="3">
    <source>
        <dbReference type="Proteomes" id="UP000499080"/>
    </source>
</evidence>
<organism evidence="2 3">
    <name type="scientific">Araneus ventricosus</name>
    <name type="common">Orbweaver spider</name>
    <name type="synonym">Epeira ventricosa</name>
    <dbReference type="NCBI Taxonomy" id="182803"/>
    <lineage>
        <taxon>Eukaryota</taxon>
        <taxon>Metazoa</taxon>
        <taxon>Ecdysozoa</taxon>
        <taxon>Arthropoda</taxon>
        <taxon>Chelicerata</taxon>
        <taxon>Arachnida</taxon>
        <taxon>Araneae</taxon>
        <taxon>Araneomorphae</taxon>
        <taxon>Entelegynae</taxon>
        <taxon>Araneoidea</taxon>
        <taxon>Araneidae</taxon>
        <taxon>Araneus</taxon>
    </lineage>
</organism>